<protein>
    <submittedName>
        <fullName evidence="1">Uncharacterized protein</fullName>
    </submittedName>
</protein>
<evidence type="ECO:0000313" key="2">
    <source>
        <dbReference type="Proteomes" id="UP000177407"/>
    </source>
</evidence>
<dbReference type="EMBL" id="MFGA01000008">
    <property type="protein sequence ID" value="OGF21306.1"/>
    <property type="molecule type" value="Genomic_DNA"/>
</dbReference>
<name>A0A1F5S3T8_9BACT</name>
<dbReference type="AlphaFoldDB" id="A0A1F5S3T8"/>
<gene>
    <name evidence="1" type="ORF">A2257_00790</name>
</gene>
<sequence>MDLVTTGAALAVGKKIFGKTLDVISADIANLYQKGRDKIIEKVTSKIANIDDGKTANLRVTRDVFWNGSFTDEAICAEYFGGILASSRSIDGKDNSGVYYVDIIKSLSSKQLLLHYAIYSSLNKILTSNPDKIKLNPGQENELQKEQLFLSTNELLKIIDDNDFGRDLHALHAKGLIGDFQTDSHKLKNEQVVPNLKVSPKSLGIQLYAVAYNKLTEWRNFTTVNFGEFDDIESPNFYGQNIMELLDSAGIKDEEVQNKEEN</sequence>
<proteinExistence type="predicted"/>
<organism evidence="1 2">
    <name type="scientific">Candidatus Falkowbacteria bacterium RIFOXYA2_FULL_38_12</name>
    <dbReference type="NCBI Taxonomy" id="1797993"/>
    <lineage>
        <taxon>Bacteria</taxon>
        <taxon>Candidatus Falkowiibacteriota</taxon>
    </lineage>
</organism>
<accession>A0A1F5S3T8</accession>
<reference evidence="1 2" key="1">
    <citation type="journal article" date="2016" name="Nat. Commun.">
        <title>Thousands of microbial genomes shed light on interconnected biogeochemical processes in an aquifer system.</title>
        <authorList>
            <person name="Anantharaman K."/>
            <person name="Brown C.T."/>
            <person name="Hug L.A."/>
            <person name="Sharon I."/>
            <person name="Castelle C.J."/>
            <person name="Probst A.J."/>
            <person name="Thomas B.C."/>
            <person name="Singh A."/>
            <person name="Wilkins M.J."/>
            <person name="Karaoz U."/>
            <person name="Brodie E.L."/>
            <person name="Williams K.H."/>
            <person name="Hubbard S.S."/>
            <person name="Banfield J.F."/>
        </authorList>
    </citation>
    <scope>NUCLEOTIDE SEQUENCE [LARGE SCALE GENOMIC DNA]</scope>
</reference>
<dbReference type="Proteomes" id="UP000177407">
    <property type="component" value="Unassembled WGS sequence"/>
</dbReference>
<comment type="caution">
    <text evidence="1">The sequence shown here is derived from an EMBL/GenBank/DDBJ whole genome shotgun (WGS) entry which is preliminary data.</text>
</comment>
<evidence type="ECO:0000313" key="1">
    <source>
        <dbReference type="EMBL" id="OGF21306.1"/>
    </source>
</evidence>